<proteinExistence type="inferred from homology"/>
<evidence type="ECO:0000256" key="9">
    <source>
        <dbReference type="SAM" id="MobiDB-lite"/>
    </source>
</evidence>
<evidence type="ECO:0000313" key="11">
    <source>
        <dbReference type="EMBL" id="KAH9423636.1"/>
    </source>
</evidence>
<dbReference type="EMBL" id="NJHN03000031">
    <property type="protein sequence ID" value="KAH9423636.1"/>
    <property type="molecule type" value="Genomic_DNA"/>
</dbReference>
<reference evidence="11 12" key="2">
    <citation type="journal article" date="2022" name="Mol. Biol. Evol.">
        <title>Comparative Genomics Reveals Insights into the Divergent Evolution of Astigmatic Mites and Household Pest Adaptations.</title>
        <authorList>
            <person name="Xiong Q."/>
            <person name="Wan A.T."/>
            <person name="Liu X."/>
            <person name="Fung C.S."/>
            <person name="Xiao X."/>
            <person name="Malainual N."/>
            <person name="Hou J."/>
            <person name="Wang L."/>
            <person name="Wang M."/>
            <person name="Yang K.Y."/>
            <person name="Cui Y."/>
            <person name="Leung E.L."/>
            <person name="Nong W."/>
            <person name="Shin S.K."/>
            <person name="Au S.W."/>
            <person name="Jeong K.Y."/>
            <person name="Chew F.T."/>
            <person name="Hui J.H."/>
            <person name="Leung T.F."/>
            <person name="Tungtrongchitr A."/>
            <person name="Zhong N."/>
            <person name="Liu Z."/>
            <person name="Tsui S.K."/>
        </authorList>
    </citation>
    <scope>NUCLEOTIDE SEQUENCE [LARGE SCALE GENOMIC DNA]</scope>
    <source>
        <strain evidence="11">Derp</strain>
    </source>
</reference>
<evidence type="ECO:0000256" key="4">
    <source>
        <dbReference type="ARBA" id="ARBA00022692"/>
    </source>
</evidence>
<feature type="transmembrane region" description="Helical" evidence="10">
    <location>
        <begin position="131"/>
        <end position="156"/>
    </location>
</feature>
<protein>
    <recommendedName>
        <fullName evidence="7">Prenylated Rab acceptor protein 1</fullName>
    </recommendedName>
    <alternativeName>
        <fullName evidence="8">PRA1 family protein 1</fullName>
    </alternativeName>
</protein>
<keyword evidence="12" id="KW-1185">Reference proteome</keyword>
<feature type="compositionally biased region" description="Acidic residues" evidence="9">
    <location>
        <begin position="268"/>
        <end position="278"/>
    </location>
</feature>
<sequence length="327" mass="37355">MSSYGIDIDDDDDDDDDDDEDHHHPSNIRQPCANNNDNGDNVKKQTTKLFQSKIFNNINEDDDNDDDIMKVIQDKYNQIQQYFSQICSTNKTGSWGQFFSKKHFNFPASLSEIAKRCPDNLQIYFSNYCTISIIILVYCLITSPLLLFGILIYSILCYTIIKRNQELELFGKPFSRNQQLITVSATFLPILYLLGLTATFFWLVGACTFVIALHAIFHESMKLPVDEMNGVNIDGDNRDKRSITSSGGGTITTTTTSKSNVDIKEIKDDDDDDDDNDNDEKVPEPHPRRKSDLKNEKKKNIHFFSAQPSTSIVEFLKLLSGYDTYER</sequence>
<evidence type="ECO:0000256" key="3">
    <source>
        <dbReference type="ARBA" id="ARBA00006483"/>
    </source>
</evidence>
<comment type="similarity">
    <text evidence="3">Belongs to the PRA1 family.</text>
</comment>
<comment type="subcellular location">
    <subcellularLocation>
        <location evidence="2">Cytoplasmic vesicle</location>
        <location evidence="2">Secretory vesicle</location>
        <location evidence="2">Synaptic vesicle</location>
    </subcellularLocation>
    <subcellularLocation>
        <location evidence="1">Membrane</location>
        <topology evidence="1">Multi-pass membrane protein</topology>
    </subcellularLocation>
</comment>
<evidence type="ECO:0000256" key="5">
    <source>
        <dbReference type="ARBA" id="ARBA00022989"/>
    </source>
</evidence>
<feature type="region of interest" description="Disordered" evidence="9">
    <location>
        <begin position="234"/>
        <end position="301"/>
    </location>
</feature>
<feature type="compositionally biased region" description="Acidic residues" evidence="9">
    <location>
        <begin position="7"/>
        <end position="20"/>
    </location>
</feature>
<dbReference type="Pfam" id="PF03208">
    <property type="entry name" value="PRA1"/>
    <property type="match status" value="1"/>
</dbReference>
<evidence type="ECO:0000313" key="12">
    <source>
        <dbReference type="Proteomes" id="UP000887458"/>
    </source>
</evidence>
<organism evidence="11 12">
    <name type="scientific">Dermatophagoides pteronyssinus</name>
    <name type="common">European house dust mite</name>
    <dbReference type="NCBI Taxonomy" id="6956"/>
    <lineage>
        <taxon>Eukaryota</taxon>
        <taxon>Metazoa</taxon>
        <taxon>Ecdysozoa</taxon>
        <taxon>Arthropoda</taxon>
        <taxon>Chelicerata</taxon>
        <taxon>Arachnida</taxon>
        <taxon>Acari</taxon>
        <taxon>Acariformes</taxon>
        <taxon>Sarcoptiformes</taxon>
        <taxon>Astigmata</taxon>
        <taxon>Psoroptidia</taxon>
        <taxon>Analgoidea</taxon>
        <taxon>Pyroglyphidae</taxon>
        <taxon>Dermatophagoidinae</taxon>
        <taxon>Dermatophagoides</taxon>
    </lineage>
</organism>
<evidence type="ECO:0000256" key="8">
    <source>
        <dbReference type="ARBA" id="ARBA00043113"/>
    </source>
</evidence>
<evidence type="ECO:0000256" key="6">
    <source>
        <dbReference type="ARBA" id="ARBA00023136"/>
    </source>
</evidence>
<evidence type="ECO:0000256" key="2">
    <source>
        <dbReference type="ARBA" id="ARBA00004234"/>
    </source>
</evidence>
<accession>A0ABQ8JM00</accession>
<gene>
    <name evidence="11" type="primary">RABAC1_2</name>
    <name evidence="11" type="ORF">DERP_005216</name>
</gene>
<feature type="transmembrane region" description="Helical" evidence="10">
    <location>
        <begin position="200"/>
        <end position="217"/>
    </location>
</feature>
<evidence type="ECO:0000256" key="10">
    <source>
        <dbReference type="SAM" id="Phobius"/>
    </source>
</evidence>
<reference evidence="11 12" key="1">
    <citation type="journal article" date="2018" name="J. Allergy Clin. Immunol.">
        <title>High-quality assembly of Dermatophagoides pteronyssinus genome and transcriptome reveals a wide range of novel allergens.</title>
        <authorList>
            <person name="Liu X.Y."/>
            <person name="Yang K.Y."/>
            <person name="Wang M.Q."/>
            <person name="Kwok J.S."/>
            <person name="Zeng X."/>
            <person name="Yang Z."/>
            <person name="Xiao X.J."/>
            <person name="Lau C.P."/>
            <person name="Li Y."/>
            <person name="Huang Z.M."/>
            <person name="Ba J.G."/>
            <person name="Yim A.K."/>
            <person name="Ouyang C.Y."/>
            <person name="Ngai S.M."/>
            <person name="Chan T.F."/>
            <person name="Leung E.L."/>
            <person name="Liu L."/>
            <person name="Liu Z.G."/>
            <person name="Tsui S.K."/>
        </authorList>
    </citation>
    <scope>NUCLEOTIDE SEQUENCE [LARGE SCALE GENOMIC DNA]</scope>
    <source>
        <strain evidence="11">Derp</strain>
    </source>
</reference>
<feature type="region of interest" description="Disordered" evidence="9">
    <location>
        <begin position="1"/>
        <end position="41"/>
    </location>
</feature>
<dbReference type="Proteomes" id="UP000887458">
    <property type="component" value="Unassembled WGS sequence"/>
</dbReference>
<keyword evidence="6 10" id="KW-0472">Membrane</keyword>
<feature type="compositionally biased region" description="Basic and acidic residues" evidence="9">
    <location>
        <begin position="279"/>
        <end position="295"/>
    </location>
</feature>
<dbReference type="PANTHER" id="PTHR19317">
    <property type="entry name" value="PRENYLATED RAB ACCEPTOR 1-RELATED"/>
    <property type="match status" value="1"/>
</dbReference>
<evidence type="ECO:0000256" key="1">
    <source>
        <dbReference type="ARBA" id="ARBA00004141"/>
    </source>
</evidence>
<feature type="compositionally biased region" description="Polar residues" evidence="9">
    <location>
        <begin position="27"/>
        <end position="39"/>
    </location>
</feature>
<evidence type="ECO:0000256" key="7">
    <source>
        <dbReference type="ARBA" id="ARBA00039293"/>
    </source>
</evidence>
<dbReference type="InterPro" id="IPR004895">
    <property type="entry name" value="Prenylated_rab_accept_PRA1"/>
</dbReference>
<keyword evidence="5 10" id="KW-1133">Transmembrane helix</keyword>
<name>A0ABQ8JM00_DERPT</name>
<keyword evidence="4 10" id="KW-0812">Transmembrane</keyword>
<comment type="caution">
    <text evidence="11">The sequence shown here is derived from an EMBL/GenBank/DDBJ whole genome shotgun (WGS) entry which is preliminary data.</text>
</comment>
<dbReference type="PANTHER" id="PTHR19317:SF0">
    <property type="entry name" value="PRENYLATED RAB ACCEPTOR PROTEIN 1"/>
    <property type="match status" value="1"/>
</dbReference>